<accession>A0ABP8N7K4</accession>
<dbReference type="EMBL" id="BAABFA010000007">
    <property type="protein sequence ID" value="GAA4462679.1"/>
    <property type="molecule type" value="Genomic_DNA"/>
</dbReference>
<gene>
    <name evidence="1" type="ORF">GCM10023093_09770</name>
</gene>
<dbReference type="Proteomes" id="UP001500067">
    <property type="component" value="Unassembled WGS sequence"/>
</dbReference>
<proteinExistence type="predicted"/>
<keyword evidence="2" id="KW-1185">Reference proteome</keyword>
<comment type="caution">
    <text evidence="1">The sequence shown here is derived from an EMBL/GenBank/DDBJ whole genome shotgun (WGS) entry which is preliminary data.</text>
</comment>
<evidence type="ECO:0000313" key="1">
    <source>
        <dbReference type="EMBL" id="GAA4462679.1"/>
    </source>
</evidence>
<reference evidence="2" key="1">
    <citation type="journal article" date="2019" name="Int. J. Syst. Evol. Microbiol.">
        <title>The Global Catalogue of Microorganisms (GCM) 10K type strain sequencing project: providing services to taxonomists for standard genome sequencing and annotation.</title>
        <authorList>
            <consortium name="The Broad Institute Genomics Platform"/>
            <consortium name="The Broad Institute Genome Sequencing Center for Infectious Disease"/>
            <person name="Wu L."/>
            <person name="Ma J."/>
        </authorList>
    </citation>
    <scope>NUCLEOTIDE SEQUENCE [LARGE SCALE GENOMIC DNA]</scope>
    <source>
        <strain evidence="2">JCM 32105</strain>
    </source>
</reference>
<sequence>MDRRNIDLDFNEKVITILQPGFAKFVAEEGMNSVTLYQRLADKYMSFFTLRLADPVAQHLQIQPGEYQAHYHKAGGGPGGQEKVVPFVIKATEETVIELK</sequence>
<evidence type="ECO:0000313" key="2">
    <source>
        <dbReference type="Proteomes" id="UP001500067"/>
    </source>
</evidence>
<organism evidence="1 2">
    <name type="scientific">Nemorincola caseinilytica</name>
    <dbReference type="NCBI Taxonomy" id="2054315"/>
    <lineage>
        <taxon>Bacteria</taxon>
        <taxon>Pseudomonadati</taxon>
        <taxon>Bacteroidota</taxon>
        <taxon>Chitinophagia</taxon>
        <taxon>Chitinophagales</taxon>
        <taxon>Chitinophagaceae</taxon>
        <taxon>Nemorincola</taxon>
    </lineage>
</organism>
<dbReference type="RefSeq" id="WP_345079402.1">
    <property type="nucleotide sequence ID" value="NZ_BAABFA010000007.1"/>
</dbReference>
<protein>
    <submittedName>
        <fullName evidence="1">Uncharacterized protein</fullName>
    </submittedName>
</protein>
<name>A0ABP8N7K4_9BACT</name>